<dbReference type="Proteomes" id="UP000198379">
    <property type="component" value="Unassembled WGS sequence"/>
</dbReference>
<gene>
    <name evidence="2" type="ORF">SAMN06265376_104189</name>
</gene>
<name>A0A239A8P9_9FLAO</name>
<organism evidence="2 3">
    <name type="scientific">Dokdonia pacifica</name>
    <dbReference type="NCBI Taxonomy" id="1627892"/>
    <lineage>
        <taxon>Bacteria</taxon>
        <taxon>Pseudomonadati</taxon>
        <taxon>Bacteroidota</taxon>
        <taxon>Flavobacteriia</taxon>
        <taxon>Flavobacteriales</taxon>
        <taxon>Flavobacteriaceae</taxon>
        <taxon>Dokdonia</taxon>
    </lineage>
</organism>
<feature type="transmembrane region" description="Helical" evidence="1">
    <location>
        <begin position="118"/>
        <end position="137"/>
    </location>
</feature>
<dbReference type="AlphaFoldDB" id="A0A239A8P9"/>
<keyword evidence="1" id="KW-0812">Transmembrane</keyword>
<keyword evidence="3" id="KW-1185">Reference proteome</keyword>
<feature type="transmembrane region" description="Helical" evidence="1">
    <location>
        <begin position="143"/>
        <end position="161"/>
    </location>
</feature>
<evidence type="ECO:0000313" key="2">
    <source>
        <dbReference type="EMBL" id="SNR91253.1"/>
    </source>
</evidence>
<dbReference type="RefSeq" id="WP_089372002.1">
    <property type="nucleotide sequence ID" value="NZ_BMEP01000007.1"/>
</dbReference>
<feature type="transmembrane region" description="Helical" evidence="1">
    <location>
        <begin position="192"/>
        <end position="210"/>
    </location>
</feature>
<protein>
    <submittedName>
        <fullName evidence="2">Uncharacterized protein</fullName>
    </submittedName>
</protein>
<dbReference type="OrthoDB" id="1120881at2"/>
<sequence>MESNKYLEDIVSIKSMMRKSSRFMSLSGLSGILAGIYALIGAFVAHNILTTEQLTTGGARYASVVGLINAYLAHPSGTKLFLVALVVLVAAVVTGIILTIRKAKKHEEKIWDPSSRRLLINFSIPLLTGGAFCMVLLQYGLIGLVAPCTLIFYGLALINASKFTLGDIKYLGLANVIIGLISTQFIGYGLYFWALGFGVLHIIYGSVMYMKYDVKKE</sequence>
<feature type="transmembrane region" description="Helical" evidence="1">
    <location>
        <begin position="168"/>
        <end position="186"/>
    </location>
</feature>
<evidence type="ECO:0000313" key="3">
    <source>
        <dbReference type="Proteomes" id="UP000198379"/>
    </source>
</evidence>
<feature type="transmembrane region" description="Helical" evidence="1">
    <location>
        <begin position="80"/>
        <end position="98"/>
    </location>
</feature>
<dbReference type="EMBL" id="FZNY01000004">
    <property type="protein sequence ID" value="SNR91253.1"/>
    <property type="molecule type" value="Genomic_DNA"/>
</dbReference>
<keyword evidence="1" id="KW-1133">Transmembrane helix</keyword>
<evidence type="ECO:0000256" key="1">
    <source>
        <dbReference type="SAM" id="Phobius"/>
    </source>
</evidence>
<reference evidence="2 3" key="1">
    <citation type="submission" date="2017-06" db="EMBL/GenBank/DDBJ databases">
        <authorList>
            <person name="Kim H.J."/>
            <person name="Triplett B.A."/>
        </authorList>
    </citation>
    <scope>NUCLEOTIDE SEQUENCE [LARGE SCALE GENOMIC DNA]</scope>
    <source>
        <strain evidence="2 3">DSM 25597</strain>
    </source>
</reference>
<accession>A0A239A8P9</accession>
<feature type="transmembrane region" description="Helical" evidence="1">
    <location>
        <begin position="23"/>
        <end position="45"/>
    </location>
</feature>
<proteinExistence type="predicted"/>
<keyword evidence="1" id="KW-0472">Membrane</keyword>